<sequence length="256" mass="28892">MWHFADEVRKKTSENTNVIDSVKFDVSRIITHDVAVGSPSETGCSSALSNIINAIEICSQSEIITIDSSNRVTNLNSSKARANEILDDILTLVNLKEVSPVCNKDSTNSKIQSSTIMNSPTKEVCPNEITLTTHRATTVKDNMNWHQLGEIQDFHTSNEDKLFPDLDDIVMDEYQKTTTDNQHNIIHFDEKSISPIAHKEQQQTHDNNKLNQGKLQPLYLVFILEKAKVCFCLSLLMKLIEYDSESEIHIIGSFLL</sequence>
<dbReference type="AlphaFoldDB" id="A0A820E7F1"/>
<name>A0A820E7F1_9BILA</name>
<protein>
    <submittedName>
        <fullName evidence="1">Uncharacterized protein</fullName>
    </submittedName>
</protein>
<dbReference type="EMBL" id="CAJOBF010007835">
    <property type="protein sequence ID" value="CAF4242521.1"/>
    <property type="molecule type" value="Genomic_DNA"/>
</dbReference>
<organism evidence="1 2">
    <name type="scientific">Rotaria magnacalcarata</name>
    <dbReference type="NCBI Taxonomy" id="392030"/>
    <lineage>
        <taxon>Eukaryota</taxon>
        <taxon>Metazoa</taxon>
        <taxon>Spiralia</taxon>
        <taxon>Gnathifera</taxon>
        <taxon>Rotifera</taxon>
        <taxon>Eurotatoria</taxon>
        <taxon>Bdelloidea</taxon>
        <taxon>Philodinida</taxon>
        <taxon>Philodinidae</taxon>
        <taxon>Rotaria</taxon>
    </lineage>
</organism>
<comment type="caution">
    <text evidence="1">The sequence shown here is derived from an EMBL/GenBank/DDBJ whole genome shotgun (WGS) entry which is preliminary data.</text>
</comment>
<reference evidence="1" key="1">
    <citation type="submission" date="2021-02" db="EMBL/GenBank/DDBJ databases">
        <authorList>
            <person name="Nowell W R."/>
        </authorList>
    </citation>
    <scope>NUCLEOTIDE SEQUENCE</scope>
</reference>
<evidence type="ECO:0000313" key="2">
    <source>
        <dbReference type="Proteomes" id="UP000663842"/>
    </source>
</evidence>
<proteinExistence type="predicted"/>
<accession>A0A820E7F1</accession>
<gene>
    <name evidence="1" type="ORF">UXM345_LOCUS30264</name>
</gene>
<dbReference type="Proteomes" id="UP000663842">
    <property type="component" value="Unassembled WGS sequence"/>
</dbReference>
<evidence type="ECO:0000313" key="1">
    <source>
        <dbReference type="EMBL" id="CAF4242521.1"/>
    </source>
</evidence>